<dbReference type="AlphaFoldDB" id="A0A6B0TY00"/>
<reference evidence="2 3" key="1">
    <citation type="submission" date="2019-12" db="EMBL/GenBank/DDBJ databases">
        <title>Strain KN286 was isolated from seawater, which was collected from Caroline Seamount in the tropical western Pacific.</title>
        <authorList>
            <person name="Wang Q."/>
        </authorList>
    </citation>
    <scope>NUCLEOTIDE SEQUENCE [LARGE SCALE GENOMIC DNA]</scope>
    <source>
        <strain evidence="2 3">KN286</strain>
    </source>
</reference>
<evidence type="ECO:0000313" key="2">
    <source>
        <dbReference type="EMBL" id="MXU65883.1"/>
    </source>
</evidence>
<proteinExistence type="predicted"/>
<accession>A0A6B0TY00</accession>
<dbReference type="InterPro" id="IPR024572">
    <property type="entry name" value="RcnB"/>
</dbReference>
<dbReference type="RefSeq" id="WP_160854761.1">
    <property type="nucleotide sequence ID" value="NZ_WUWG01000003.1"/>
</dbReference>
<feature type="chain" id="PRO_5025448191" evidence="1">
    <location>
        <begin position="24"/>
        <end position="110"/>
    </location>
</feature>
<dbReference type="Proteomes" id="UP000436016">
    <property type="component" value="Unassembled WGS sequence"/>
</dbReference>
<feature type="signal peptide" evidence="1">
    <location>
        <begin position="1"/>
        <end position="23"/>
    </location>
</feature>
<evidence type="ECO:0000256" key="1">
    <source>
        <dbReference type="SAM" id="SignalP"/>
    </source>
</evidence>
<comment type="caution">
    <text evidence="2">The sequence shown here is derived from an EMBL/GenBank/DDBJ whole genome shotgun (WGS) entry which is preliminary data.</text>
</comment>
<keyword evidence="3" id="KW-1185">Reference proteome</keyword>
<gene>
    <name evidence="2" type="ORF">GSH16_10510</name>
</gene>
<keyword evidence="1" id="KW-0732">Signal</keyword>
<organism evidence="2 3">
    <name type="scientific">Oceanomicrobium pacificus</name>
    <dbReference type="NCBI Taxonomy" id="2692916"/>
    <lineage>
        <taxon>Bacteria</taxon>
        <taxon>Pseudomonadati</taxon>
        <taxon>Pseudomonadota</taxon>
        <taxon>Alphaproteobacteria</taxon>
        <taxon>Rhodobacterales</taxon>
        <taxon>Paracoccaceae</taxon>
        <taxon>Oceanomicrobium</taxon>
    </lineage>
</organism>
<name>A0A6B0TY00_9RHOB</name>
<protein>
    <submittedName>
        <fullName evidence="2">Excinuclease ABC subunit A</fullName>
    </submittedName>
</protein>
<sequence>MMRSILALSGLALTMAMAAPATAAPKGCPPGLAKKAVPCVPPGQAKKLYGVGRPLPADTRYERIRDYDRYGVRRPAPGEIYIRLDDDLLRVAEDTRTVLEIINLTGKLLR</sequence>
<dbReference type="Gene3D" id="3.10.450.160">
    <property type="entry name" value="inner membrane protein cigr"/>
    <property type="match status" value="1"/>
</dbReference>
<evidence type="ECO:0000313" key="3">
    <source>
        <dbReference type="Proteomes" id="UP000436016"/>
    </source>
</evidence>
<dbReference type="Pfam" id="PF11776">
    <property type="entry name" value="RcnB"/>
    <property type="match status" value="1"/>
</dbReference>
<dbReference type="EMBL" id="WUWG01000003">
    <property type="protein sequence ID" value="MXU65883.1"/>
    <property type="molecule type" value="Genomic_DNA"/>
</dbReference>